<organism evidence="1 2">
    <name type="scientific">Paenibacillus contaminans</name>
    <dbReference type="NCBI Taxonomy" id="450362"/>
    <lineage>
        <taxon>Bacteria</taxon>
        <taxon>Bacillati</taxon>
        <taxon>Bacillota</taxon>
        <taxon>Bacilli</taxon>
        <taxon>Bacillales</taxon>
        <taxon>Paenibacillaceae</taxon>
        <taxon>Paenibacillus</taxon>
    </lineage>
</organism>
<reference evidence="1 2" key="1">
    <citation type="journal article" date="2009" name="Int. J. Syst. Evol. Microbiol.">
        <title>Paenibacillus contaminans sp. nov., isolated from a contaminated laboratory plate.</title>
        <authorList>
            <person name="Chou J.H."/>
            <person name="Lee J.H."/>
            <person name="Lin M.C."/>
            <person name="Chang P.S."/>
            <person name="Arun A.B."/>
            <person name="Young C.C."/>
            <person name="Chen W.M."/>
        </authorList>
    </citation>
    <scope>NUCLEOTIDE SEQUENCE [LARGE SCALE GENOMIC DNA]</scope>
    <source>
        <strain evidence="1 2">CKOBP-6</strain>
    </source>
</reference>
<dbReference type="OrthoDB" id="5625686at2"/>
<evidence type="ECO:0000313" key="2">
    <source>
        <dbReference type="Proteomes" id="UP000250369"/>
    </source>
</evidence>
<sequence>MTVLNVAEHNEQAGSCPLCGKDNGCAVLTGKPIEACWCSTAGFPREIFALIPPEERGKACICSECLRAFKENQTF</sequence>
<comment type="caution">
    <text evidence="1">The sequence shown here is derived from an EMBL/GenBank/DDBJ whole genome shotgun (WGS) entry which is preliminary data.</text>
</comment>
<dbReference type="EMBL" id="QMFB01000008">
    <property type="protein sequence ID" value="RAV20444.1"/>
    <property type="molecule type" value="Genomic_DNA"/>
</dbReference>
<dbReference type="Proteomes" id="UP000250369">
    <property type="component" value="Unassembled WGS sequence"/>
</dbReference>
<evidence type="ECO:0008006" key="3">
    <source>
        <dbReference type="Google" id="ProtNLM"/>
    </source>
</evidence>
<dbReference type="InterPro" id="IPR032720">
    <property type="entry name" value="Cys_rich_CWC"/>
</dbReference>
<evidence type="ECO:0000313" key="1">
    <source>
        <dbReference type="EMBL" id="RAV20444.1"/>
    </source>
</evidence>
<keyword evidence="2" id="KW-1185">Reference proteome</keyword>
<dbReference type="Pfam" id="PF14375">
    <property type="entry name" value="Cys_rich_CWC"/>
    <property type="match status" value="1"/>
</dbReference>
<protein>
    <recommendedName>
        <fullName evidence="3">Cysteine-rich CWC family protein</fullName>
    </recommendedName>
</protein>
<gene>
    <name evidence="1" type="ORF">DQG23_15900</name>
</gene>
<accession>A0A329MKY0</accession>
<name>A0A329MKY0_9BACL</name>
<dbReference type="AlphaFoldDB" id="A0A329MKY0"/>
<proteinExistence type="predicted"/>